<dbReference type="GO" id="GO:0016740">
    <property type="term" value="F:transferase activity"/>
    <property type="evidence" value="ECO:0007669"/>
    <property type="project" value="UniProtKB-KW"/>
</dbReference>
<name>A0A0L8BST1_ENSAD</name>
<dbReference type="OrthoDB" id="9781342at2"/>
<evidence type="ECO:0000313" key="1">
    <source>
        <dbReference type="EMBL" id="KOF17762.1"/>
    </source>
</evidence>
<dbReference type="PANTHER" id="PTHR43881">
    <property type="entry name" value="GAMMA-GLUTAMYLTRANSPEPTIDASE (AFU_ORTHOLOGUE AFUA_4G13580)"/>
    <property type="match status" value="1"/>
</dbReference>
<dbReference type="InterPro" id="IPR029055">
    <property type="entry name" value="Ntn_hydrolases_N"/>
</dbReference>
<dbReference type="PANTHER" id="PTHR43881:SF1">
    <property type="entry name" value="GAMMA-GLUTAMYLTRANSPEPTIDASE (AFU_ORTHOLOGUE AFUA_4G13580)"/>
    <property type="match status" value="1"/>
</dbReference>
<gene>
    <name evidence="1" type="ORF">AC244_17230</name>
</gene>
<dbReference type="Gene3D" id="1.10.246.130">
    <property type="match status" value="1"/>
</dbReference>
<dbReference type="InterPro" id="IPR043138">
    <property type="entry name" value="GGT_lsub"/>
</dbReference>
<dbReference type="Pfam" id="PF01019">
    <property type="entry name" value="G_glu_transpept"/>
    <property type="match status" value="1"/>
</dbReference>
<protein>
    <submittedName>
        <fullName evidence="1">Gamma-glutamyltransferase</fullName>
    </submittedName>
</protein>
<dbReference type="Proteomes" id="UP000037425">
    <property type="component" value="Unassembled WGS sequence"/>
</dbReference>
<proteinExistence type="predicted"/>
<dbReference type="SUPFAM" id="SSF56235">
    <property type="entry name" value="N-terminal nucleophile aminohydrolases (Ntn hydrolases)"/>
    <property type="match status" value="1"/>
</dbReference>
<keyword evidence="1" id="KW-0808">Transferase</keyword>
<evidence type="ECO:0000313" key="2">
    <source>
        <dbReference type="Proteomes" id="UP000037425"/>
    </source>
</evidence>
<dbReference type="PATRIC" id="fig|106592.7.peg.1219"/>
<reference evidence="2" key="1">
    <citation type="submission" date="2015-07" db="EMBL/GenBank/DDBJ databases">
        <title>Whole genome sequence of an Ensifer adhaerens strain isolated from a cave pool in the Wind Cave National Park.</title>
        <authorList>
            <person name="Eng W.W.H."/>
            <person name="Gan H.M."/>
            <person name="Barton H.A."/>
            <person name="Savka M.A."/>
        </authorList>
    </citation>
    <scope>NUCLEOTIDE SEQUENCE [LARGE SCALE GENOMIC DNA]</scope>
    <source>
        <strain evidence="2">SD006</strain>
    </source>
</reference>
<organism evidence="1 2">
    <name type="scientific">Ensifer adhaerens</name>
    <name type="common">Sinorhizobium morelense</name>
    <dbReference type="NCBI Taxonomy" id="106592"/>
    <lineage>
        <taxon>Bacteria</taxon>
        <taxon>Pseudomonadati</taxon>
        <taxon>Pseudomonadota</taxon>
        <taxon>Alphaproteobacteria</taxon>
        <taxon>Hyphomicrobiales</taxon>
        <taxon>Rhizobiaceae</taxon>
        <taxon>Sinorhizobium/Ensifer group</taxon>
        <taxon>Ensifer</taxon>
    </lineage>
</organism>
<dbReference type="InterPro" id="IPR052896">
    <property type="entry name" value="GGT-like_enzyme"/>
</dbReference>
<dbReference type="AlphaFoldDB" id="A0A0L8BST1"/>
<dbReference type="Gene3D" id="3.60.20.40">
    <property type="match status" value="1"/>
</dbReference>
<dbReference type="RefSeq" id="WP_053250039.1">
    <property type="nucleotide sequence ID" value="NZ_LGAP01000010.1"/>
</dbReference>
<sequence>MRNFEDPGRSLAVARHGMAATSHPASTLTAIEVLKAGGNAIDAAVAAVAVQSVVEAGSTGVGGDCFAMIAVEGSTDIRAYNGSGRTPAALTREALRAEGVTAIERSSPHAVTVPGAVDAWCRLLSDFGRMPMAEVLQPAIAMAREGYALTPRVAADLGLQRDLLAADPTTRDTFLVKGEAPTVGCTQRQPLLAETLEAIARDGRDAFYRGARAEDMVNYLRDLGGHHTLGDFASAAGDYVTPISTTYRGRTIYECPPNGQGVVALLILNILSRFSLSDDPFDADDLHLLLEATRLAYAARDAMVADPSGSDVAVERMLSSTLADRLASRISFDRATDPLPSFDTVEHKDTVYLCVVDRDRNAVSFINSIFSSYGSGLMAPRSGVLFHNRGQSFSLVAGHPNEVGPRKRPMHTIIPGMAAEGGRVVMPFGVMGGHYQAMGHAHLLSRLYDCGLDLQTAIDLPRLFPLPATATVEAEEAVRTRIGAELERRGFKVQPPQWAIGGAQAIRIDWERGVLIGGSDPRKDGMALGY</sequence>
<dbReference type="InterPro" id="IPR043137">
    <property type="entry name" value="GGT_ssub_C"/>
</dbReference>
<accession>A0A0L8BST1</accession>
<comment type="caution">
    <text evidence="1">The sequence shown here is derived from an EMBL/GenBank/DDBJ whole genome shotgun (WGS) entry which is preliminary data.</text>
</comment>
<dbReference type="PRINTS" id="PR01210">
    <property type="entry name" value="GGTRANSPTASE"/>
</dbReference>
<dbReference type="EMBL" id="LGAP01000010">
    <property type="protein sequence ID" value="KOF17762.1"/>
    <property type="molecule type" value="Genomic_DNA"/>
</dbReference>